<evidence type="ECO:0000256" key="6">
    <source>
        <dbReference type="ARBA" id="ARBA00047472"/>
    </source>
</evidence>
<accession>A0ABX6EQR3</accession>
<sequence length="332" mass="36757">MNGLKAHQRELINLSRRCIPLLKPELYKGQCGKICVVGGCEEYTGAPYFSAHAASTFGSDLVYVLCERKAGLPIKAYSPNLMVHPYLVDSYSATREPKEEPDFEKILGVVQRCHVLVIGPGLGRDKKIREQVIQIVQEAASIGGDHNRCLILDADALFVLSTEDSEKFQEALKKYGENRVIITPNAVELKRIMKALNVDTVEEVSKRLGCITVAKGHHDIIINSKGKRWENDVEGSMKRCGGQGDTLTGVIASMLGFSRAVHDWKLQPLSVPGKESVLPWDQMAMLSCYVGSTATKMASKAAYEKVGRQMQTTDMNYIVGEIFEKLYDTEGE</sequence>
<evidence type="ECO:0000259" key="8">
    <source>
        <dbReference type="PROSITE" id="PS51383"/>
    </source>
</evidence>
<comment type="function">
    <text evidence="7">Catalyzes the dehydration of the S-form of NAD(P)HX at the expense of ATP, which is converted to ADP. Together with NAD(P)HX epimerase, which catalyzes the epimerization of the S- and R-forms, the enzyme allows the repair of both epimers of NAD(P)HX, a damaged form of NAD(P)H that is a result of enzymatic or heat-dependent hydration.</text>
</comment>
<dbReference type="InterPro" id="IPR000631">
    <property type="entry name" value="CARKD"/>
</dbReference>
<keyword evidence="5 7" id="KW-0456">Lyase</keyword>
<reference evidence="9 10" key="1">
    <citation type="submission" date="2016-03" db="EMBL/GenBank/DDBJ databases">
        <title>How can Kluyveromyces marxianus grow so fast - potential evolutionary course in Saccharomyces Complex revealed by comparative genomics.</title>
        <authorList>
            <person name="Mo W."/>
            <person name="Lu W."/>
            <person name="Yang X."/>
            <person name="Qi J."/>
            <person name="Lv H."/>
        </authorList>
    </citation>
    <scope>NUCLEOTIDE SEQUENCE [LARGE SCALE GENOMIC DNA]</scope>
    <source>
        <strain evidence="9 10">FIM1</strain>
    </source>
</reference>
<reference evidence="9 10" key="2">
    <citation type="submission" date="2019-11" db="EMBL/GenBank/DDBJ databases">
        <authorList>
            <person name="Lu H."/>
        </authorList>
    </citation>
    <scope>NUCLEOTIDE SEQUENCE [LARGE SCALE GENOMIC DNA]</scope>
    <source>
        <strain evidence="9 10">FIM1</strain>
    </source>
</reference>
<evidence type="ECO:0000313" key="9">
    <source>
        <dbReference type="EMBL" id="QGN14659.1"/>
    </source>
</evidence>
<evidence type="ECO:0000256" key="5">
    <source>
        <dbReference type="ARBA" id="ARBA00023239"/>
    </source>
</evidence>
<evidence type="ECO:0000256" key="4">
    <source>
        <dbReference type="ARBA" id="ARBA00023027"/>
    </source>
</evidence>
<feature type="domain" description="YjeF C-terminal" evidence="8">
    <location>
        <begin position="11"/>
        <end position="326"/>
    </location>
</feature>
<dbReference type="CDD" id="cd01171">
    <property type="entry name" value="YXKO-related"/>
    <property type="match status" value="1"/>
</dbReference>
<keyword evidence="7" id="KW-0963">Cytoplasm</keyword>
<dbReference type="EC" id="4.2.1.93" evidence="7"/>
<dbReference type="Proteomes" id="UP000422736">
    <property type="component" value="Chromosome 2"/>
</dbReference>
<comment type="subcellular location">
    <subcellularLocation>
        <location evidence="7">Cytoplasm</location>
    </subcellularLocation>
</comment>
<feature type="binding site" evidence="7">
    <location>
        <begin position="235"/>
        <end position="244"/>
    </location>
    <ligand>
        <name>ATP</name>
        <dbReference type="ChEBI" id="CHEBI:30616"/>
    </ligand>
</feature>
<dbReference type="InterPro" id="IPR017953">
    <property type="entry name" value="Carbohydrate_kinase_pred_CS"/>
</dbReference>
<gene>
    <name evidence="9" type="primary">NNR2</name>
    <name evidence="9" type="ORF">FIM1_1323</name>
</gene>
<dbReference type="InterPro" id="IPR029056">
    <property type="entry name" value="Ribokinase-like"/>
</dbReference>
<keyword evidence="4 7" id="KW-0520">NAD</keyword>
<feature type="binding site" evidence="7">
    <location>
        <begin position="185"/>
        <end position="191"/>
    </location>
    <ligand>
        <name>(6S)-NADPHX</name>
        <dbReference type="ChEBI" id="CHEBI:64076"/>
    </ligand>
</feature>
<feature type="binding site" evidence="7">
    <location>
        <position position="245"/>
    </location>
    <ligand>
        <name>(6S)-NADPHX</name>
        <dbReference type="ChEBI" id="CHEBI:64076"/>
    </ligand>
</feature>
<keyword evidence="1 7" id="KW-0547">Nucleotide-binding</keyword>
<dbReference type="EMBL" id="CP015055">
    <property type="protein sequence ID" value="QGN14659.1"/>
    <property type="molecule type" value="Genomic_DNA"/>
</dbReference>
<comment type="catalytic activity">
    <reaction evidence="7">
        <text>(6S)-NADHX + ATP = ADP + phosphate + NADH + H(+)</text>
        <dbReference type="Rhea" id="RHEA:19017"/>
        <dbReference type="ChEBI" id="CHEBI:15378"/>
        <dbReference type="ChEBI" id="CHEBI:30616"/>
        <dbReference type="ChEBI" id="CHEBI:43474"/>
        <dbReference type="ChEBI" id="CHEBI:57945"/>
        <dbReference type="ChEBI" id="CHEBI:64074"/>
        <dbReference type="ChEBI" id="CHEBI:456216"/>
        <dbReference type="EC" id="4.2.1.93"/>
    </reaction>
</comment>
<comment type="similarity">
    <text evidence="7">Belongs to the NnrD/CARKD family.</text>
</comment>
<feature type="binding site" evidence="7">
    <location>
        <position position="121"/>
    </location>
    <ligand>
        <name>(6S)-NADPHX</name>
        <dbReference type="ChEBI" id="CHEBI:64076"/>
    </ligand>
</feature>
<keyword evidence="10" id="KW-1185">Reference proteome</keyword>
<dbReference type="PANTHER" id="PTHR12592:SF0">
    <property type="entry name" value="ATP-DEPENDENT (S)-NAD(P)H-HYDRATE DEHYDRATASE"/>
    <property type="match status" value="1"/>
</dbReference>
<evidence type="ECO:0000256" key="2">
    <source>
        <dbReference type="ARBA" id="ARBA00022840"/>
    </source>
</evidence>
<dbReference type="HAMAP" id="MF_01965">
    <property type="entry name" value="NADHX_dehydratase"/>
    <property type="match status" value="1"/>
</dbReference>
<feature type="binding site" evidence="7">
    <location>
        <begin position="215"/>
        <end position="219"/>
    </location>
    <ligand>
        <name>ATP</name>
        <dbReference type="ChEBI" id="CHEBI:30616"/>
    </ligand>
</feature>
<keyword evidence="3" id="KW-0521">NADP</keyword>
<protein>
    <recommendedName>
        <fullName evidence="7">ATP-dependent (S)-NAD(P)H-hydrate dehydratase</fullName>
        <ecNumber evidence="7">4.2.1.93</ecNumber>
    </recommendedName>
    <alternativeName>
        <fullName evidence="7">ATP-dependent NAD(P)HX dehydratase</fullName>
    </alternativeName>
</protein>
<proteinExistence type="inferred from homology"/>
<keyword evidence="7" id="KW-0597">Phosphoprotein</keyword>
<comment type="catalytic activity">
    <reaction evidence="6 7">
        <text>(6S)-NADPHX + ATP = ADP + phosphate + NADPH + H(+)</text>
        <dbReference type="Rhea" id="RHEA:32231"/>
        <dbReference type="ChEBI" id="CHEBI:15378"/>
        <dbReference type="ChEBI" id="CHEBI:30616"/>
        <dbReference type="ChEBI" id="CHEBI:43474"/>
        <dbReference type="ChEBI" id="CHEBI:57783"/>
        <dbReference type="ChEBI" id="CHEBI:64076"/>
        <dbReference type="ChEBI" id="CHEBI:456216"/>
        <dbReference type="EC" id="4.2.1.93"/>
    </reaction>
</comment>
<evidence type="ECO:0000256" key="3">
    <source>
        <dbReference type="ARBA" id="ARBA00022857"/>
    </source>
</evidence>
<dbReference type="Pfam" id="PF01256">
    <property type="entry name" value="Carb_kinase"/>
    <property type="match status" value="1"/>
</dbReference>
<evidence type="ECO:0000256" key="7">
    <source>
        <dbReference type="HAMAP-Rule" id="MF_03157"/>
    </source>
</evidence>
<dbReference type="NCBIfam" id="TIGR00196">
    <property type="entry name" value="yjeF_cterm"/>
    <property type="match status" value="1"/>
</dbReference>
<dbReference type="Gene3D" id="3.40.1190.20">
    <property type="match status" value="1"/>
</dbReference>
<dbReference type="PROSITE" id="PS51383">
    <property type="entry name" value="YJEF_C_3"/>
    <property type="match status" value="1"/>
</dbReference>
<name>A0ABX6EQR3_KLUMA</name>
<keyword evidence="2 7" id="KW-0067">ATP-binding</keyword>
<comment type="cofactor">
    <cofactor evidence="7">
        <name>Mg(2+)</name>
        <dbReference type="ChEBI" id="CHEBI:18420"/>
    </cofactor>
</comment>
<organism evidence="9 10">
    <name type="scientific">Kluyveromyces marxianus</name>
    <name type="common">Yeast</name>
    <name type="synonym">Candida kefyr</name>
    <dbReference type="NCBI Taxonomy" id="4911"/>
    <lineage>
        <taxon>Eukaryota</taxon>
        <taxon>Fungi</taxon>
        <taxon>Dikarya</taxon>
        <taxon>Ascomycota</taxon>
        <taxon>Saccharomycotina</taxon>
        <taxon>Saccharomycetes</taxon>
        <taxon>Saccharomycetales</taxon>
        <taxon>Saccharomycetaceae</taxon>
        <taxon>Kluyveromyces</taxon>
    </lineage>
</organism>
<evidence type="ECO:0000256" key="1">
    <source>
        <dbReference type="ARBA" id="ARBA00022741"/>
    </source>
</evidence>
<dbReference type="SUPFAM" id="SSF53613">
    <property type="entry name" value="Ribokinase-like"/>
    <property type="match status" value="1"/>
</dbReference>
<dbReference type="PANTHER" id="PTHR12592">
    <property type="entry name" value="ATP-DEPENDENT (S)-NAD(P)H-HYDRATE DEHYDRATASE FAMILY MEMBER"/>
    <property type="match status" value="1"/>
</dbReference>
<evidence type="ECO:0000313" key="10">
    <source>
        <dbReference type="Proteomes" id="UP000422736"/>
    </source>
</evidence>
<dbReference type="PROSITE" id="PS01050">
    <property type="entry name" value="YJEF_C_2"/>
    <property type="match status" value="1"/>
</dbReference>